<gene>
    <name evidence="3" type="ORF">LCGC14_2606140</name>
</gene>
<dbReference type="SMART" id="SM00028">
    <property type="entry name" value="TPR"/>
    <property type="match status" value="7"/>
</dbReference>
<reference evidence="3" key="1">
    <citation type="journal article" date="2015" name="Nature">
        <title>Complex archaea that bridge the gap between prokaryotes and eukaryotes.</title>
        <authorList>
            <person name="Spang A."/>
            <person name="Saw J.H."/>
            <person name="Jorgensen S.L."/>
            <person name="Zaremba-Niedzwiedzka K."/>
            <person name="Martijn J."/>
            <person name="Lind A.E."/>
            <person name="van Eijk R."/>
            <person name="Schleper C."/>
            <person name="Guy L."/>
            <person name="Ettema T.J."/>
        </authorList>
    </citation>
    <scope>NUCLEOTIDE SEQUENCE</scope>
</reference>
<accession>A0A0F9AV15</accession>
<dbReference type="InterPro" id="IPR011990">
    <property type="entry name" value="TPR-like_helical_dom_sf"/>
</dbReference>
<dbReference type="Gene3D" id="1.25.40.10">
    <property type="entry name" value="Tetratricopeptide repeat domain"/>
    <property type="match status" value="3"/>
</dbReference>
<evidence type="ECO:0000256" key="1">
    <source>
        <dbReference type="ARBA" id="ARBA00022737"/>
    </source>
</evidence>
<evidence type="ECO:0000313" key="3">
    <source>
        <dbReference type="EMBL" id="KKL05427.1"/>
    </source>
</evidence>
<dbReference type="InterPro" id="IPR019734">
    <property type="entry name" value="TPR_rpt"/>
</dbReference>
<evidence type="ECO:0000256" key="2">
    <source>
        <dbReference type="ARBA" id="ARBA00022803"/>
    </source>
</evidence>
<name>A0A0F9AV15_9ZZZZ</name>
<dbReference type="PANTHER" id="PTHR44943:SF4">
    <property type="entry name" value="TPR REPEAT-CONTAINING PROTEIN MJ0798"/>
    <property type="match status" value="1"/>
</dbReference>
<keyword evidence="1" id="KW-0677">Repeat</keyword>
<dbReference type="Pfam" id="PF13181">
    <property type="entry name" value="TPR_8"/>
    <property type="match status" value="2"/>
</dbReference>
<dbReference type="PROSITE" id="PS50005">
    <property type="entry name" value="TPR"/>
    <property type="match status" value="2"/>
</dbReference>
<dbReference type="SUPFAM" id="SSF48452">
    <property type="entry name" value="TPR-like"/>
    <property type="match status" value="2"/>
</dbReference>
<comment type="caution">
    <text evidence="3">The sequence shown here is derived from an EMBL/GenBank/DDBJ whole genome shotgun (WGS) entry which is preliminary data.</text>
</comment>
<dbReference type="InterPro" id="IPR051685">
    <property type="entry name" value="Ycf3/AcsC/BcsC/TPR_MFPF"/>
</dbReference>
<sequence length="309" mass="36401">MNFHVKLEEAEKLYELSNYKKTIKLYEELIEICPKEFKITDLRYNLGMAYYNLAMEVPDMDYDEAIGLVKKAKTCFEHILETEPDDIDTLSFLGFLVREVLNKPQEAINIYKKLVKKEPDNSEHWVELGSCFKAVDNYENAIECYEKAIQLDSKTEAWKRLGFLYLYNLKEYDKALECYLKAENNNPNDLRILSQISKTYEAMENFEMAIVYAEKGIESEPDSYTLNPLLARLYLKNGQYQLSIDKYKEHLNKKPNDSFSWRHLGGTYQKIEDFDKAIESYEKALSLYENDIYSWFGLLNSLSRKADYT</sequence>
<dbReference type="AlphaFoldDB" id="A0A0F9AV15"/>
<dbReference type="Pfam" id="PF00515">
    <property type="entry name" value="TPR_1"/>
    <property type="match status" value="2"/>
</dbReference>
<dbReference type="Pfam" id="PF13176">
    <property type="entry name" value="TPR_7"/>
    <property type="match status" value="1"/>
</dbReference>
<dbReference type="PROSITE" id="PS50293">
    <property type="entry name" value="TPR_REGION"/>
    <property type="match status" value="1"/>
</dbReference>
<organism evidence="3">
    <name type="scientific">marine sediment metagenome</name>
    <dbReference type="NCBI Taxonomy" id="412755"/>
    <lineage>
        <taxon>unclassified sequences</taxon>
        <taxon>metagenomes</taxon>
        <taxon>ecological metagenomes</taxon>
    </lineage>
</organism>
<feature type="non-terminal residue" evidence="3">
    <location>
        <position position="309"/>
    </location>
</feature>
<protein>
    <submittedName>
        <fullName evidence="3">Uncharacterized protein</fullName>
    </submittedName>
</protein>
<dbReference type="PANTHER" id="PTHR44943">
    <property type="entry name" value="CELLULOSE SYNTHASE OPERON PROTEIN C"/>
    <property type="match status" value="1"/>
</dbReference>
<proteinExistence type="predicted"/>
<keyword evidence="2" id="KW-0802">TPR repeat</keyword>
<dbReference type="EMBL" id="LAZR01044122">
    <property type="protein sequence ID" value="KKL05427.1"/>
    <property type="molecule type" value="Genomic_DNA"/>
</dbReference>